<gene>
    <name evidence="1" type="ORF">TCHU04912_LOCUS14769</name>
</gene>
<accession>A0A7S1SYN3</accession>
<protein>
    <submittedName>
        <fullName evidence="1">Uncharacterized protein</fullName>
    </submittedName>
</protein>
<sequence>MSFQAKGEMDLDSPFAKMLDFLDRYTSSRPGRRPSMREASKLQDLIVSHSGALTMPDLENGLNDFSDPIKNYIMSLQPRTASQAALGLLNSSCRSSMFDSDGDIGATSAASSRSSLVALFGGCEEEVEMLSEGVRNQIGSNFFLDTISPASPFARSERPLCMVVKVALSNMDMLASTQSQMKLMRFAYAVEEGYADGGCE</sequence>
<proteinExistence type="predicted"/>
<evidence type="ECO:0000313" key="1">
    <source>
        <dbReference type="EMBL" id="CAD9212530.1"/>
    </source>
</evidence>
<dbReference type="AlphaFoldDB" id="A0A7S1SYN3"/>
<dbReference type="EMBL" id="HBGG01028594">
    <property type="protein sequence ID" value="CAD9212530.1"/>
    <property type="molecule type" value="Transcribed_RNA"/>
</dbReference>
<organism evidence="1">
    <name type="scientific">Tetraselmis chuii</name>
    <dbReference type="NCBI Taxonomy" id="63592"/>
    <lineage>
        <taxon>Eukaryota</taxon>
        <taxon>Viridiplantae</taxon>
        <taxon>Chlorophyta</taxon>
        <taxon>core chlorophytes</taxon>
        <taxon>Chlorodendrophyceae</taxon>
        <taxon>Chlorodendrales</taxon>
        <taxon>Chlorodendraceae</taxon>
        <taxon>Tetraselmis</taxon>
    </lineage>
</organism>
<reference evidence="1" key="1">
    <citation type="submission" date="2021-01" db="EMBL/GenBank/DDBJ databases">
        <authorList>
            <person name="Corre E."/>
            <person name="Pelletier E."/>
            <person name="Niang G."/>
            <person name="Scheremetjew M."/>
            <person name="Finn R."/>
            <person name="Kale V."/>
            <person name="Holt S."/>
            <person name="Cochrane G."/>
            <person name="Meng A."/>
            <person name="Brown T."/>
            <person name="Cohen L."/>
        </authorList>
    </citation>
    <scope>NUCLEOTIDE SEQUENCE</scope>
    <source>
        <strain evidence="1">PLY429</strain>
    </source>
</reference>
<name>A0A7S1SYN3_9CHLO</name>